<evidence type="ECO:0000313" key="4">
    <source>
        <dbReference type="EMBL" id="MBC5752582.1"/>
    </source>
</evidence>
<name>A0ABR7I6M3_9FIRM</name>
<comment type="caution">
    <text evidence="4">The sequence shown here is derived from an EMBL/GenBank/DDBJ whole genome shotgun (WGS) entry which is preliminary data.</text>
</comment>
<accession>A0ABR7I6M3</accession>
<reference evidence="4 5" key="1">
    <citation type="submission" date="2020-08" db="EMBL/GenBank/DDBJ databases">
        <title>Genome public.</title>
        <authorList>
            <person name="Liu C."/>
            <person name="Sun Q."/>
        </authorList>
    </citation>
    <scope>NUCLEOTIDE SEQUENCE [LARGE SCALE GENOMIC DNA]</scope>
    <source>
        <strain evidence="4 5">BX0805</strain>
    </source>
</reference>
<feature type="compositionally biased region" description="Basic and acidic residues" evidence="2">
    <location>
        <begin position="16"/>
        <end position="26"/>
    </location>
</feature>
<keyword evidence="3" id="KW-0812">Transmembrane</keyword>
<evidence type="ECO:0000313" key="5">
    <source>
        <dbReference type="Proteomes" id="UP000621540"/>
    </source>
</evidence>
<feature type="coiled-coil region" evidence="1">
    <location>
        <begin position="118"/>
        <end position="153"/>
    </location>
</feature>
<evidence type="ECO:0000256" key="3">
    <source>
        <dbReference type="SAM" id="Phobius"/>
    </source>
</evidence>
<keyword evidence="5" id="KW-1185">Reference proteome</keyword>
<feature type="coiled-coil region" evidence="1">
    <location>
        <begin position="29"/>
        <end position="94"/>
    </location>
</feature>
<keyword evidence="3" id="KW-0472">Membrane</keyword>
<protein>
    <submittedName>
        <fullName evidence="4">Uncharacterized protein</fullName>
    </submittedName>
</protein>
<proteinExistence type="predicted"/>
<gene>
    <name evidence="4" type="ORF">H8Z76_00835</name>
</gene>
<sequence>MMRFPGRGKSSYRQMKQKEKRVPTQMEKEDFLLSQIDEFREKAKQLQALVSSKESKVRELQSLVDEREGRAAKLQNILNERKQEADKLNQTVQEQIDGLISNVETKITELGGELTKSASESEEAVAAKTEEMKEALLEMKELLQKTKTELSDKIHEENVTCYRNIQTLFDDFGEKVDKVENLDSGVKSIKSYVKCLSWFSIVNFIVLIGFILYQLGVFF</sequence>
<organism evidence="4 5">
    <name type="scientific">Roseburia yibonii</name>
    <dbReference type="NCBI Taxonomy" id="2763063"/>
    <lineage>
        <taxon>Bacteria</taxon>
        <taxon>Bacillati</taxon>
        <taxon>Bacillota</taxon>
        <taxon>Clostridia</taxon>
        <taxon>Lachnospirales</taxon>
        <taxon>Lachnospiraceae</taxon>
        <taxon>Roseburia</taxon>
    </lineage>
</organism>
<feature type="region of interest" description="Disordered" evidence="2">
    <location>
        <begin position="1"/>
        <end position="26"/>
    </location>
</feature>
<evidence type="ECO:0000256" key="2">
    <source>
        <dbReference type="SAM" id="MobiDB-lite"/>
    </source>
</evidence>
<dbReference type="EMBL" id="JACOQH010000001">
    <property type="protein sequence ID" value="MBC5752582.1"/>
    <property type="molecule type" value="Genomic_DNA"/>
</dbReference>
<dbReference type="Proteomes" id="UP000621540">
    <property type="component" value="Unassembled WGS sequence"/>
</dbReference>
<keyword evidence="1" id="KW-0175">Coiled coil</keyword>
<keyword evidence="3" id="KW-1133">Transmembrane helix</keyword>
<evidence type="ECO:0000256" key="1">
    <source>
        <dbReference type="SAM" id="Coils"/>
    </source>
</evidence>
<feature type="transmembrane region" description="Helical" evidence="3">
    <location>
        <begin position="196"/>
        <end position="216"/>
    </location>
</feature>
<dbReference type="RefSeq" id="WP_186981369.1">
    <property type="nucleotide sequence ID" value="NZ_JACOQH010000001.1"/>
</dbReference>